<name>A0A4Q4ZDA6_9ACTN</name>
<keyword evidence="2" id="KW-1185">Reference proteome</keyword>
<dbReference type="EMBL" id="SDKM01000017">
    <property type="protein sequence ID" value="RYP85321.1"/>
    <property type="molecule type" value="Genomic_DNA"/>
</dbReference>
<dbReference type="SUPFAM" id="SSF54862">
    <property type="entry name" value="4Fe-4S ferredoxins"/>
    <property type="match status" value="1"/>
</dbReference>
<protein>
    <submittedName>
        <fullName evidence="1">Ferredoxin</fullName>
    </submittedName>
</protein>
<dbReference type="Gene3D" id="3.30.70.20">
    <property type="match status" value="1"/>
</dbReference>
<organism evidence="1 2">
    <name type="scientific">Nocardioides guangzhouensis</name>
    <dbReference type="NCBI Taxonomy" id="2497878"/>
    <lineage>
        <taxon>Bacteria</taxon>
        <taxon>Bacillati</taxon>
        <taxon>Actinomycetota</taxon>
        <taxon>Actinomycetes</taxon>
        <taxon>Propionibacteriales</taxon>
        <taxon>Nocardioidaceae</taxon>
        <taxon>Nocardioides</taxon>
    </lineage>
</organism>
<accession>A0A4Q4ZDA6</accession>
<reference evidence="1 2" key="1">
    <citation type="submission" date="2019-01" db="EMBL/GenBank/DDBJ databases">
        <title>Nocardioides guangzhouensis sp. nov., an actinobacterium isolated from soil.</title>
        <authorList>
            <person name="Fu Y."/>
            <person name="Cai Y."/>
            <person name="Lin Z."/>
            <person name="Chen P."/>
        </authorList>
    </citation>
    <scope>NUCLEOTIDE SEQUENCE [LARGE SCALE GENOMIC DNA]</scope>
    <source>
        <strain evidence="1 2">130</strain>
    </source>
</reference>
<evidence type="ECO:0000313" key="2">
    <source>
        <dbReference type="Proteomes" id="UP000295198"/>
    </source>
</evidence>
<dbReference type="AlphaFoldDB" id="A0A4Q4ZDA6"/>
<dbReference type="Pfam" id="PF13459">
    <property type="entry name" value="Fer4_15"/>
    <property type="match status" value="1"/>
</dbReference>
<dbReference type="Proteomes" id="UP000295198">
    <property type="component" value="Unassembled WGS sequence"/>
</dbReference>
<dbReference type="RefSeq" id="WP_134717790.1">
    <property type="nucleotide sequence ID" value="NZ_SDKM01000017.1"/>
</dbReference>
<dbReference type="OrthoDB" id="4741951at2"/>
<sequence length="64" mass="7134">MTRLRVDWPACRGRGLCQEVFPELIDLDEWGYPVLDGPVPDDQVARARDAVRVCPTLALRLVGG</sequence>
<proteinExistence type="predicted"/>
<comment type="caution">
    <text evidence="1">The sequence shown here is derived from an EMBL/GenBank/DDBJ whole genome shotgun (WGS) entry which is preliminary data.</text>
</comment>
<evidence type="ECO:0000313" key="1">
    <source>
        <dbReference type="EMBL" id="RYP85321.1"/>
    </source>
</evidence>
<gene>
    <name evidence="1" type="ORF">EKO23_12615</name>
</gene>